<proteinExistence type="predicted"/>
<keyword evidence="2" id="KW-1185">Reference proteome</keyword>
<accession>A0ABD2PKC0</accession>
<reference evidence="1 2" key="1">
    <citation type="journal article" date="2021" name="BMC Biol.">
        <title>Horizontally acquired antibacterial genes associated with adaptive radiation of ladybird beetles.</title>
        <authorList>
            <person name="Li H.S."/>
            <person name="Tang X.F."/>
            <person name="Huang Y.H."/>
            <person name="Xu Z.Y."/>
            <person name="Chen M.L."/>
            <person name="Du X.Y."/>
            <person name="Qiu B.Y."/>
            <person name="Chen P.T."/>
            <person name="Zhang W."/>
            <person name="Slipinski A."/>
            <person name="Escalona H.E."/>
            <person name="Waterhouse R.M."/>
            <person name="Zwick A."/>
            <person name="Pang H."/>
        </authorList>
    </citation>
    <scope>NUCLEOTIDE SEQUENCE [LARGE SCALE GENOMIC DNA]</scope>
    <source>
        <strain evidence="1">SYSU2018</strain>
    </source>
</reference>
<dbReference type="AlphaFoldDB" id="A0ABD2PKC0"/>
<name>A0ABD2PKC0_9CUCU</name>
<protein>
    <submittedName>
        <fullName evidence="1">Uncharacterized protein</fullName>
    </submittedName>
</protein>
<dbReference type="EMBL" id="JABFTP020000192">
    <property type="protein sequence ID" value="KAL3290575.1"/>
    <property type="molecule type" value="Genomic_DNA"/>
</dbReference>
<feature type="non-terminal residue" evidence="1">
    <location>
        <position position="1"/>
    </location>
</feature>
<organism evidence="1 2">
    <name type="scientific">Cryptolaemus montrouzieri</name>
    <dbReference type="NCBI Taxonomy" id="559131"/>
    <lineage>
        <taxon>Eukaryota</taxon>
        <taxon>Metazoa</taxon>
        <taxon>Ecdysozoa</taxon>
        <taxon>Arthropoda</taxon>
        <taxon>Hexapoda</taxon>
        <taxon>Insecta</taxon>
        <taxon>Pterygota</taxon>
        <taxon>Neoptera</taxon>
        <taxon>Endopterygota</taxon>
        <taxon>Coleoptera</taxon>
        <taxon>Polyphaga</taxon>
        <taxon>Cucujiformia</taxon>
        <taxon>Coccinelloidea</taxon>
        <taxon>Coccinellidae</taxon>
        <taxon>Scymninae</taxon>
        <taxon>Scymnini</taxon>
        <taxon>Cryptolaemus</taxon>
    </lineage>
</organism>
<comment type="caution">
    <text evidence="1">The sequence shown here is derived from an EMBL/GenBank/DDBJ whole genome shotgun (WGS) entry which is preliminary data.</text>
</comment>
<gene>
    <name evidence="1" type="ORF">HHI36_024095</name>
</gene>
<evidence type="ECO:0000313" key="2">
    <source>
        <dbReference type="Proteomes" id="UP001516400"/>
    </source>
</evidence>
<evidence type="ECO:0000313" key="1">
    <source>
        <dbReference type="EMBL" id="KAL3290575.1"/>
    </source>
</evidence>
<sequence>KLNEQVKINEYLKDEILEFKDQINKTEQKELVNNIVIYGIPSEKKENLKVKVKKSEKDSSEYCEHRIQD</sequence>
<dbReference type="Proteomes" id="UP001516400">
    <property type="component" value="Unassembled WGS sequence"/>
</dbReference>